<dbReference type="GO" id="GO:0006879">
    <property type="term" value="P:intracellular iron ion homeostasis"/>
    <property type="evidence" value="ECO:0007669"/>
    <property type="project" value="UniProtKB-KW"/>
</dbReference>
<sequence>MTTKQELIDGLNQDLAHEYQAVIAYTVYAAEVAGPFRPALRDFFLAEAADELKHAQVLADKISALGGVPTAEPAPVAGATTPRAMLEAVLAAETETIERYTRRMAQAEEAGELALVAQLHDMIVDETHHKEEVAKLLEGFPE</sequence>
<keyword evidence="2" id="KW-0408">Iron</keyword>
<reference evidence="4 5" key="1">
    <citation type="submission" date="2019-07" db="EMBL/GenBank/DDBJ databases">
        <title>Whole genome shotgun sequence of Oceanithermus desulfurans NBRC 100063.</title>
        <authorList>
            <person name="Hosoyama A."/>
            <person name="Uohara A."/>
            <person name="Ohji S."/>
            <person name="Ichikawa N."/>
        </authorList>
    </citation>
    <scope>NUCLEOTIDE SEQUENCE [LARGE SCALE GENOMIC DNA]</scope>
    <source>
        <strain evidence="4 5">NBRC 100063</strain>
    </source>
</reference>
<dbReference type="InterPro" id="IPR009078">
    <property type="entry name" value="Ferritin-like_SF"/>
</dbReference>
<dbReference type="Pfam" id="PF00210">
    <property type="entry name" value="Ferritin"/>
    <property type="match status" value="1"/>
</dbReference>
<protein>
    <submittedName>
        <fullName evidence="4">Bacterioferritin</fullName>
    </submittedName>
</protein>
<dbReference type="InterPro" id="IPR009040">
    <property type="entry name" value="Ferritin-like_diiron"/>
</dbReference>
<dbReference type="PROSITE" id="PS50905">
    <property type="entry name" value="FERRITIN_LIKE"/>
    <property type="match status" value="1"/>
</dbReference>
<dbReference type="PANTHER" id="PTHR30295">
    <property type="entry name" value="BACTERIOFERRITIN"/>
    <property type="match status" value="1"/>
</dbReference>
<dbReference type="CDD" id="cd00657">
    <property type="entry name" value="Ferritin_like"/>
    <property type="match status" value="1"/>
</dbReference>
<proteinExistence type="predicted"/>
<feature type="domain" description="Ferritin-like diiron" evidence="3">
    <location>
        <begin position="1"/>
        <end position="142"/>
    </location>
</feature>
<evidence type="ECO:0000313" key="4">
    <source>
        <dbReference type="EMBL" id="GEM90648.1"/>
    </source>
</evidence>
<dbReference type="SUPFAM" id="SSF47240">
    <property type="entry name" value="Ferritin-like"/>
    <property type="match status" value="1"/>
</dbReference>
<evidence type="ECO:0000256" key="2">
    <source>
        <dbReference type="ARBA" id="ARBA00023004"/>
    </source>
</evidence>
<dbReference type="OrthoDB" id="9792238at2"/>
<accession>A0A511RLW3</accession>
<organism evidence="4 5">
    <name type="scientific">Oceanithermus desulfurans NBRC 100063</name>
    <dbReference type="NCBI Taxonomy" id="1227550"/>
    <lineage>
        <taxon>Bacteria</taxon>
        <taxon>Thermotogati</taxon>
        <taxon>Deinococcota</taxon>
        <taxon>Deinococci</taxon>
        <taxon>Thermales</taxon>
        <taxon>Thermaceae</taxon>
        <taxon>Oceanithermus</taxon>
    </lineage>
</organism>
<name>A0A511RLW3_9DEIN</name>
<comment type="caution">
    <text evidence="4">The sequence shown here is derived from an EMBL/GenBank/DDBJ whole genome shotgun (WGS) entry which is preliminary data.</text>
</comment>
<evidence type="ECO:0000313" key="5">
    <source>
        <dbReference type="Proteomes" id="UP000321827"/>
    </source>
</evidence>
<evidence type="ECO:0000259" key="3">
    <source>
        <dbReference type="PROSITE" id="PS50905"/>
    </source>
</evidence>
<dbReference type="Gene3D" id="1.20.1260.10">
    <property type="match status" value="1"/>
</dbReference>
<dbReference type="EMBL" id="BJXN01000017">
    <property type="protein sequence ID" value="GEM90648.1"/>
    <property type="molecule type" value="Genomic_DNA"/>
</dbReference>
<keyword evidence="1" id="KW-0409">Iron storage</keyword>
<dbReference type="AlphaFoldDB" id="A0A511RLW3"/>
<evidence type="ECO:0000256" key="1">
    <source>
        <dbReference type="ARBA" id="ARBA00022434"/>
    </source>
</evidence>
<dbReference type="InterPro" id="IPR008331">
    <property type="entry name" value="Ferritin_DPS_dom"/>
</dbReference>
<gene>
    <name evidence="4" type="ORF">ODE01S_20820</name>
</gene>
<dbReference type="PANTHER" id="PTHR30295:SF0">
    <property type="entry name" value="BACTERIOFERRITIN"/>
    <property type="match status" value="1"/>
</dbReference>
<dbReference type="GO" id="GO:0005829">
    <property type="term" value="C:cytosol"/>
    <property type="evidence" value="ECO:0007669"/>
    <property type="project" value="TreeGrafter"/>
</dbReference>
<dbReference type="GO" id="GO:0004322">
    <property type="term" value="F:ferroxidase activity"/>
    <property type="evidence" value="ECO:0007669"/>
    <property type="project" value="TreeGrafter"/>
</dbReference>
<dbReference type="GO" id="GO:0008199">
    <property type="term" value="F:ferric iron binding"/>
    <property type="evidence" value="ECO:0007669"/>
    <property type="project" value="InterPro"/>
</dbReference>
<dbReference type="Proteomes" id="UP000321827">
    <property type="component" value="Unassembled WGS sequence"/>
</dbReference>
<dbReference type="GO" id="GO:0020037">
    <property type="term" value="F:heme binding"/>
    <property type="evidence" value="ECO:0007669"/>
    <property type="project" value="TreeGrafter"/>
</dbReference>
<dbReference type="InterPro" id="IPR012347">
    <property type="entry name" value="Ferritin-like"/>
</dbReference>
<dbReference type="RefSeq" id="WP_147148588.1">
    <property type="nucleotide sequence ID" value="NZ_BJXN01000017.1"/>
</dbReference>